<keyword evidence="3" id="KW-0808">Transferase</keyword>
<evidence type="ECO:0000313" key="4">
    <source>
        <dbReference type="Proteomes" id="UP001158045"/>
    </source>
</evidence>
<feature type="transmembrane region" description="Helical" evidence="1">
    <location>
        <begin position="146"/>
        <end position="164"/>
    </location>
</feature>
<dbReference type="InterPro" id="IPR050469">
    <property type="entry name" value="Diguanylate_Cyclase"/>
</dbReference>
<gene>
    <name evidence="3" type="ORF">QE109_14130</name>
</gene>
<dbReference type="RefSeq" id="WP_281095190.1">
    <property type="nucleotide sequence ID" value="NZ_JARYZI010000011.1"/>
</dbReference>
<keyword evidence="4" id="KW-1185">Reference proteome</keyword>
<feature type="transmembrane region" description="Helical" evidence="1">
    <location>
        <begin position="38"/>
        <end position="63"/>
    </location>
</feature>
<reference evidence="3 4" key="1">
    <citation type="submission" date="2023-04" db="EMBL/GenBank/DDBJ databases">
        <title>Fusibacter bizertensis strain WBS, isolated from littoral bottom sediments of the Arctic seas - biochemical and genomic analysis.</title>
        <authorList>
            <person name="Brioukhanov A.L."/>
        </authorList>
    </citation>
    <scope>NUCLEOTIDE SEQUENCE [LARGE SCALE GENOMIC DNA]</scope>
    <source>
        <strain evidence="3 4">WBS</strain>
    </source>
</reference>
<accession>A0ABT6NFX7</accession>
<comment type="caution">
    <text evidence="3">The sequence shown here is derived from an EMBL/GenBank/DDBJ whole genome shotgun (WGS) entry which is preliminary data.</text>
</comment>
<feature type="transmembrane region" description="Helical" evidence="1">
    <location>
        <begin position="6"/>
        <end position="26"/>
    </location>
</feature>
<dbReference type="SMART" id="SM00267">
    <property type="entry name" value="GGDEF"/>
    <property type="match status" value="1"/>
</dbReference>
<dbReference type="EC" id="2.7.7.65" evidence="3"/>
<dbReference type="Proteomes" id="UP001158045">
    <property type="component" value="Unassembled WGS sequence"/>
</dbReference>
<name>A0ABT6NFX7_9FIRM</name>
<dbReference type="PANTHER" id="PTHR45138:SF9">
    <property type="entry name" value="DIGUANYLATE CYCLASE DGCM-RELATED"/>
    <property type="match status" value="1"/>
</dbReference>
<dbReference type="PROSITE" id="PS50887">
    <property type="entry name" value="GGDEF"/>
    <property type="match status" value="1"/>
</dbReference>
<keyword evidence="1" id="KW-0472">Membrane</keyword>
<sequence>MNYVVQFQINIFAIIILIVLNMIIRVKSKLDSFGKRMLKAVMLATAIAIVMEPTTWIFDGAIFPGAFFIEYASNFILFLIGPILCGLMLSYVDYHIFKEPSRLFKKRFYMDLSILTLVILVINVFKPIYFSVDTVTNHFSSGDFKWFHYLVISGFYFYMIYFVLKHRKKTHAYVVKIFLVFFGLPILGMFMQLFDSKLYFSWTAIVLAILVTYIFLETSTNEQDHLTKLYNRQSYEIYLHHLIELNKPFGILLIDLNYFKEINDVHGHHRGDQVLVGFARILDKVFHSKALVSRLGGDEFMIILENKDLEVDAYADEIHNLLIKSIDPLLKSLSFSYGYQSYINDMTVDDLYNFADKKMYMYKTAYKKEMLV</sequence>
<evidence type="ECO:0000256" key="1">
    <source>
        <dbReference type="SAM" id="Phobius"/>
    </source>
</evidence>
<organism evidence="3 4">
    <name type="scientific">Fusibacter bizertensis</name>
    <dbReference type="NCBI Taxonomy" id="1488331"/>
    <lineage>
        <taxon>Bacteria</taxon>
        <taxon>Bacillati</taxon>
        <taxon>Bacillota</taxon>
        <taxon>Clostridia</taxon>
        <taxon>Eubacteriales</taxon>
        <taxon>Eubacteriales Family XII. Incertae Sedis</taxon>
        <taxon>Fusibacter</taxon>
    </lineage>
</organism>
<dbReference type="EMBL" id="JARYZI010000011">
    <property type="protein sequence ID" value="MDH8679292.1"/>
    <property type="molecule type" value="Genomic_DNA"/>
</dbReference>
<feature type="domain" description="GGDEF" evidence="2">
    <location>
        <begin position="247"/>
        <end position="372"/>
    </location>
</feature>
<dbReference type="Pfam" id="PF00990">
    <property type="entry name" value="GGDEF"/>
    <property type="match status" value="1"/>
</dbReference>
<dbReference type="CDD" id="cd01949">
    <property type="entry name" value="GGDEF"/>
    <property type="match status" value="1"/>
</dbReference>
<dbReference type="InterPro" id="IPR029787">
    <property type="entry name" value="Nucleotide_cyclase"/>
</dbReference>
<dbReference type="SUPFAM" id="SSF55073">
    <property type="entry name" value="Nucleotide cyclase"/>
    <property type="match status" value="1"/>
</dbReference>
<feature type="transmembrane region" description="Helical" evidence="1">
    <location>
        <begin position="108"/>
        <end position="126"/>
    </location>
</feature>
<dbReference type="InterPro" id="IPR000160">
    <property type="entry name" value="GGDEF_dom"/>
</dbReference>
<feature type="transmembrane region" description="Helical" evidence="1">
    <location>
        <begin position="199"/>
        <end position="216"/>
    </location>
</feature>
<evidence type="ECO:0000313" key="3">
    <source>
        <dbReference type="EMBL" id="MDH8679292.1"/>
    </source>
</evidence>
<dbReference type="Gene3D" id="3.30.70.270">
    <property type="match status" value="1"/>
</dbReference>
<evidence type="ECO:0000259" key="2">
    <source>
        <dbReference type="PROSITE" id="PS50887"/>
    </source>
</evidence>
<keyword evidence="3" id="KW-0548">Nucleotidyltransferase</keyword>
<feature type="transmembrane region" description="Helical" evidence="1">
    <location>
        <begin position="75"/>
        <end position="96"/>
    </location>
</feature>
<protein>
    <submittedName>
        <fullName evidence="3">GGDEF domain-containing protein</fullName>
        <ecNumber evidence="3">2.7.7.65</ecNumber>
    </submittedName>
</protein>
<dbReference type="PANTHER" id="PTHR45138">
    <property type="entry name" value="REGULATORY COMPONENTS OF SENSORY TRANSDUCTION SYSTEM"/>
    <property type="match status" value="1"/>
</dbReference>
<dbReference type="GO" id="GO:0052621">
    <property type="term" value="F:diguanylate cyclase activity"/>
    <property type="evidence" value="ECO:0007669"/>
    <property type="project" value="UniProtKB-EC"/>
</dbReference>
<keyword evidence="1" id="KW-1133">Transmembrane helix</keyword>
<proteinExistence type="predicted"/>
<dbReference type="InterPro" id="IPR043128">
    <property type="entry name" value="Rev_trsase/Diguanyl_cyclase"/>
</dbReference>
<feature type="transmembrane region" description="Helical" evidence="1">
    <location>
        <begin position="173"/>
        <end position="193"/>
    </location>
</feature>
<keyword evidence="1" id="KW-0812">Transmembrane</keyword>
<dbReference type="NCBIfam" id="TIGR00254">
    <property type="entry name" value="GGDEF"/>
    <property type="match status" value="1"/>
</dbReference>